<dbReference type="Pfam" id="PF00849">
    <property type="entry name" value="PseudoU_synth_2"/>
    <property type="match status" value="1"/>
</dbReference>
<sequence>MSNSLSNKAHFELQFEVEHASTLIDVLAQQTGLSKQHLKGALAKGCVWFKAKGKIQKVTRVRRVKKEVTPGDEIFIYYDEAVLNASIPEPRLIDDCHDFSVWYKPKGLLSQGSKWGDHSTIARWVEMHHLFNGKQRQALVVHRLDRATDGLILLAHTHQAAKLLTEAFMGRKTTKIYQVGVWGEFPETEQTYDQPIEDRAAISHAKRLDYNAERNISLLEVHIETGRKHQIRRHLSGAGFPIVGDRLYGDAKRNATLQALDMMLTAVFLHLGFEDKPYEFSLPTNLNQTLNDFHTL</sequence>
<dbReference type="PANTHER" id="PTHR21600">
    <property type="entry name" value="MITOCHONDRIAL RNA PSEUDOURIDINE SYNTHASE"/>
    <property type="match status" value="1"/>
</dbReference>
<dbReference type="GO" id="GO:0009982">
    <property type="term" value="F:pseudouridine synthase activity"/>
    <property type="evidence" value="ECO:0007669"/>
    <property type="project" value="InterPro"/>
</dbReference>
<name>A0A067A298_HYDMR</name>
<dbReference type="InterPro" id="IPR020103">
    <property type="entry name" value="PsdUridine_synth_cat_dom_sf"/>
</dbReference>
<organism evidence="3 4">
    <name type="scientific">Hydrogenovibrio marinus</name>
    <dbReference type="NCBI Taxonomy" id="28885"/>
    <lineage>
        <taxon>Bacteria</taxon>
        <taxon>Pseudomonadati</taxon>
        <taxon>Pseudomonadota</taxon>
        <taxon>Gammaproteobacteria</taxon>
        <taxon>Thiotrichales</taxon>
        <taxon>Piscirickettsiaceae</taxon>
        <taxon>Hydrogenovibrio</taxon>
    </lineage>
</organism>
<accession>A0A067A298</accession>
<gene>
    <name evidence="3" type="ORF">EI16_10730</name>
</gene>
<comment type="caution">
    <text evidence="3">The sequence shown here is derived from an EMBL/GenBank/DDBJ whole genome shotgun (WGS) entry which is preliminary data.</text>
</comment>
<dbReference type="SUPFAM" id="SSF55120">
    <property type="entry name" value="Pseudouridine synthase"/>
    <property type="match status" value="1"/>
</dbReference>
<feature type="domain" description="Pseudouridine synthase RsuA/RluA-like" evidence="2">
    <location>
        <begin position="99"/>
        <end position="236"/>
    </location>
</feature>
<comment type="similarity">
    <text evidence="1">Belongs to the pseudouridine synthase RluA family.</text>
</comment>
<dbReference type="Proteomes" id="UP000027341">
    <property type="component" value="Unassembled WGS sequence"/>
</dbReference>
<dbReference type="PANTHER" id="PTHR21600:SF87">
    <property type="entry name" value="RNA PSEUDOURIDYLATE SYNTHASE DOMAIN-CONTAINING PROTEIN 1"/>
    <property type="match status" value="1"/>
</dbReference>
<evidence type="ECO:0000313" key="3">
    <source>
        <dbReference type="EMBL" id="KDN96716.1"/>
    </source>
</evidence>
<dbReference type="Gene3D" id="3.30.2350.10">
    <property type="entry name" value="Pseudouridine synthase"/>
    <property type="match status" value="1"/>
</dbReference>
<dbReference type="GO" id="GO:0000455">
    <property type="term" value="P:enzyme-directed rRNA pseudouridine synthesis"/>
    <property type="evidence" value="ECO:0007669"/>
    <property type="project" value="TreeGrafter"/>
</dbReference>
<dbReference type="GO" id="GO:0140098">
    <property type="term" value="F:catalytic activity, acting on RNA"/>
    <property type="evidence" value="ECO:0007669"/>
    <property type="project" value="UniProtKB-ARBA"/>
</dbReference>
<dbReference type="CDD" id="cd02869">
    <property type="entry name" value="PseudoU_synth_RluA_like"/>
    <property type="match status" value="1"/>
</dbReference>
<protein>
    <recommendedName>
        <fullName evidence="2">Pseudouridine synthase RsuA/RluA-like domain-containing protein</fullName>
    </recommendedName>
</protein>
<evidence type="ECO:0000313" key="4">
    <source>
        <dbReference type="Proteomes" id="UP000027341"/>
    </source>
</evidence>
<dbReference type="InterPro" id="IPR006145">
    <property type="entry name" value="PsdUridine_synth_RsuA/RluA"/>
</dbReference>
<dbReference type="GO" id="GO:0003723">
    <property type="term" value="F:RNA binding"/>
    <property type="evidence" value="ECO:0007669"/>
    <property type="project" value="InterPro"/>
</dbReference>
<dbReference type="AlphaFoldDB" id="A0A067A298"/>
<keyword evidence="4" id="KW-1185">Reference proteome</keyword>
<proteinExistence type="inferred from homology"/>
<dbReference type="EMBL" id="JMIU01000001">
    <property type="protein sequence ID" value="KDN96716.1"/>
    <property type="molecule type" value="Genomic_DNA"/>
</dbReference>
<dbReference type="STRING" id="28885.EI16_10730"/>
<evidence type="ECO:0000256" key="1">
    <source>
        <dbReference type="ARBA" id="ARBA00010876"/>
    </source>
</evidence>
<reference evidence="3 4" key="1">
    <citation type="submission" date="2014-04" db="EMBL/GenBank/DDBJ databases">
        <title>Draft genome sequence of Hydrogenovibrio marinus MH-110, a model organism for aerobic H2 metabolism.</title>
        <authorList>
            <person name="Cha H.J."/>
            <person name="Jo B.H."/>
            <person name="Hwang B.H."/>
        </authorList>
    </citation>
    <scope>NUCLEOTIDE SEQUENCE [LARGE SCALE GENOMIC DNA]</scope>
    <source>
        <strain evidence="3 4">MH-110</strain>
    </source>
</reference>
<evidence type="ECO:0000259" key="2">
    <source>
        <dbReference type="Pfam" id="PF00849"/>
    </source>
</evidence>
<dbReference type="InterPro" id="IPR050188">
    <property type="entry name" value="RluA_PseudoU_synthase"/>
</dbReference>